<keyword evidence="4" id="KW-1185">Reference proteome</keyword>
<dbReference type="Proteomes" id="UP000192761">
    <property type="component" value="Unassembled WGS sequence"/>
</dbReference>
<dbReference type="STRING" id="1121001.SAMN02745857_02391"/>
<dbReference type="AlphaFoldDB" id="A0A1W1XQL3"/>
<dbReference type="EMBL" id="FWXD01000013">
    <property type="protein sequence ID" value="SMC26164.1"/>
    <property type="molecule type" value="Genomic_DNA"/>
</dbReference>
<evidence type="ECO:0000313" key="3">
    <source>
        <dbReference type="EMBL" id="SMC26164.1"/>
    </source>
</evidence>
<keyword evidence="2" id="KW-0472">Membrane</keyword>
<gene>
    <name evidence="3" type="ORF">SAMN02745857_02391</name>
</gene>
<keyword evidence="2" id="KW-1133">Transmembrane helix</keyword>
<feature type="region of interest" description="Disordered" evidence="1">
    <location>
        <begin position="68"/>
        <end position="87"/>
    </location>
</feature>
<reference evidence="3 4" key="1">
    <citation type="submission" date="2017-04" db="EMBL/GenBank/DDBJ databases">
        <authorList>
            <person name="Afonso C.L."/>
            <person name="Miller P.J."/>
            <person name="Scott M.A."/>
            <person name="Spackman E."/>
            <person name="Goraichik I."/>
            <person name="Dimitrov K.M."/>
            <person name="Suarez D.L."/>
            <person name="Swayne D.E."/>
        </authorList>
    </citation>
    <scope>NUCLEOTIDE SEQUENCE [LARGE SCALE GENOMIC DNA]</scope>
    <source>
        <strain evidence="3 4">DSM 23236</strain>
    </source>
</reference>
<feature type="transmembrane region" description="Helical" evidence="2">
    <location>
        <begin position="26"/>
        <end position="43"/>
    </location>
</feature>
<name>A0A1W1XQL3_9NEIS</name>
<protein>
    <submittedName>
        <fullName evidence="3">Uncharacterized protein</fullName>
    </submittedName>
</protein>
<dbReference type="OrthoDB" id="8565731at2"/>
<accession>A0A1W1XQL3</accession>
<dbReference type="RefSeq" id="WP_139798802.1">
    <property type="nucleotide sequence ID" value="NZ_FWXD01000013.1"/>
</dbReference>
<feature type="compositionally biased region" description="Low complexity" evidence="1">
    <location>
        <begin position="68"/>
        <end position="80"/>
    </location>
</feature>
<evidence type="ECO:0000256" key="1">
    <source>
        <dbReference type="SAM" id="MobiDB-lite"/>
    </source>
</evidence>
<sequence length="87" mass="9582">MYILLIGYLYVIVMFAAGTGDPAKAAVWIVLLAVLPTWLFIWIKRRGQINRRAKQQERTEDAARKAAALAAEEGANPAARSDLPSGR</sequence>
<keyword evidence="2" id="KW-0812">Transmembrane</keyword>
<evidence type="ECO:0000256" key="2">
    <source>
        <dbReference type="SAM" id="Phobius"/>
    </source>
</evidence>
<proteinExistence type="predicted"/>
<evidence type="ECO:0000313" key="4">
    <source>
        <dbReference type="Proteomes" id="UP000192761"/>
    </source>
</evidence>
<organism evidence="3 4">
    <name type="scientific">Andreprevotia lacus DSM 23236</name>
    <dbReference type="NCBI Taxonomy" id="1121001"/>
    <lineage>
        <taxon>Bacteria</taxon>
        <taxon>Pseudomonadati</taxon>
        <taxon>Pseudomonadota</taxon>
        <taxon>Betaproteobacteria</taxon>
        <taxon>Neisseriales</taxon>
        <taxon>Chitinibacteraceae</taxon>
        <taxon>Andreprevotia</taxon>
    </lineage>
</organism>